<evidence type="ECO:0000256" key="5">
    <source>
        <dbReference type="ARBA" id="ARBA00023015"/>
    </source>
</evidence>
<dbReference type="SUPFAM" id="SSF46894">
    <property type="entry name" value="C-terminal effector domain of the bipartite response regulators"/>
    <property type="match status" value="1"/>
</dbReference>
<dbReference type="InterPro" id="IPR001867">
    <property type="entry name" value="OmpR/PhoB-type_DNA-bd"/>
</dbReference>
<dbReference type="GO" id="GO:0032993">
    <property type="term" value="C:protein-DNA complex"/>
    <property type="evidence" value="ECO:0007669"/>
    <property type="project" value="TreeGrafter"/>
</dbReference>
<accession>E3CZY1</accession>
<evidence type="ECO:0000256" key="4">
    <source>
        <dbReference type="ARBA" id="ARBA00023012"/>
    </source>
</evidence>
<dbReference type="InterPro" id="IPR001789">
    <property type="entry name" value="Sig_transdc_resp-reg_receiver"/>
</dbReference>
<evidence type="ECO:0000256" key="2">
    <source>
        <dbReference type="ARBA" id="ARBA00022490"/>
    </source>
</evidence>
<dbReference type="GO" id="GO:0006355">
    <property type="term" value="P:regulation of DNA-templated transcription"/>
    <property type="evidence" value="ECO:0007669"/>
    <property type="project" value="InterPro"/>
</dbReference>
<dbReference type="HOGENOM" id="CLU_000445_30_4_0"/>
<dbReference type="FunFam" id="3.40.50.2300:FF:000001">
    <property type="entry name" value="DNA-binding response regulator PhoB"/>
    <property type="match status" value="1"/>
</dbReference>
<keyword evidence="2" id="KW-0963">Cytoplasm</keyword>
<dbReference type="GO" id="GO:0000976">
    <property type="term" value="F:transcription cis-regulatory region binding"/>
    <property type="evidence" value="ECO:0007669"/>
    <property type="project" value="TreeGrafter"/>
</dbReference>
<dbReference type="CDD" id="cd00383">
    <property type="entry name" value="trans_reg_C"/>
    <property type="match status" value="1"/>
</dbReference>
<feature type="DNA-binding region" description="OmpR/PhoB-type" evidence="9">
    <location>
        <begin position="135"/>
        <end position="234"/>
    </location>
</feature>
<organism evidence="12 13">
    <name type="scientific">Aminomonas paucivorans DSM 12260</name>
    <dbReference type="NCBI Taxonomy" id="584708"/>
    <lineage>
        <taxon>Bacteria</taxon>
        <taxon>Thermotogati</taxon>
        <taxon>Synergistota</taxon>
        <taxon>Synergistia</taxon>
        <taxon>Synergistales</taxon>
        <taxon>Synergistaceae</taxon>
        <taxon>Aminomonas</taxon>
    </lineage>
</organism>
<dbReference type="InterPro" id="IPR016032">
    <property type="entry name" value="Sig_transdc_resp-reg_C-effctor"/>
</dbReference>
<dbReference type="Gene3D" id="6.10.250.690">
    <property type="match status" value="1"/>
</dbReference>
<keyword evidence="6 9" id="KW-0238">DNA-binding</keyword>
<evidence type="ECO:0000256" key="6">
    <source>
        <dbReference type="ARBA" id="ARBA00023125"/>
    </source>
</evidence>
<dbReference type="Pfam" id="PF00072">
    <property type="entry name" value="Response_reg"/>
    <property type="match status" value="1"/>
</dbReference>
<dbReference type="PANTHER" id="PTHR48111">
    <property type="entry name" value="REGULATOR OF RPOS"/>
    <property type="match status" value="1"/>
</dbReference>
<keyword evidence="3 8" id="KW-0597">Phosphoprotein</keyword>
<name>E3CZY1_9BACT</name>
<keyword evidence="7" id="KW-0804">Transcription</keyword>
<dbReference type="PROSITE" id="PS51755">
    <property type="entry name" value="OMPR_PHOB"/>
    <property type="match status" value="1"/>
</dbReference>
<keyword evidence="13" id="KW-1185">Reference proteome</keyword>
<dbReference type="RefSeq" id="WP_006300066.1">
    <property type="nucleotide sequence ID" value="NZ_CM001022.1"/>
</dbReference>
<evidence type="ECO:0000313" key="13">
    <source>
        <dbReference type="Proteomes" id="UP000005096"/>
    </source>
</evidence>
<evidence type="ECO:0000256" key="9">
    <source>
        <dbReference type="PROSITE-ProRule" id="PRU01091"/>
    </source>
</evidence>
<comment type="subcellular location">
    <subcellularLocation>
        <location evidence="1">Cytoplasm</location>
    </subcellularLocation>
</comment>
<sequence>MEGERKRILVVDDDGELGELLRTYLEREGFACLHVTDGETGLREALSGRQDLAILDVMLPEKSGFDVLREIRARSDLPVLMLTARGDPVDRVVGLELGADDYIPKPFLPRELAARVRAVLRRTDRKEEDPAPEDADRLSVGDLELCLLSRTVRVGGQSVSLTGTEFRLLRALLASAGFLVSLESLSPEVLGRRHSAFDRSLGVHLSNLRRKLGPYPDGMERIRTVRGEGYVLVYPEPEGRG</sequence>
<dbReference type="SMART" id="SM00448">
    <property type="entry name" value="REC"/>
    <property type="match status" value="1"/>
</dbReference>
<dbReference type="Gene3D" id="1.10.10.10">
    <property type="entry name" value="Winged helix-like DNA-binding domain superfamily/Winged helix DNA-binding domain"/>
    <property type="match status" value="1"/>
</dbReference>
<evidence type="ECO:0000256" key="1">
    <source>
        <dbReference type="ARBA" id="ARBA00004496"/>
    </source>
</evidence>
<dbReference type="SMART" id="SM00862">
    <property type="entry name" value="Trans_reg_C"/>
    <property type="match status" value="1"/>
</dbReference>
<evidence type="ECO:0000256" key="3">
    <source>
        <dbReference type="ARBA" id="ARBA00022553"/>
    </source>
</evidence>
<keyword evidence="5" id="KW-0805">Transcription regulation</keyword>
<dbReference type="Proteomes" id="UP000005096">
    <property type="component" value="Chromosome"/>
</dbReference>
<evidence type="ECO:0000313" key="12">
    <source>
        <dbReference type="EMBL" id="EFQ22913.1"/>
    </source>
</evidence>
<evidence type="ECO:0000256" key="8">
    <source>
        <dbReference type="PROSITE-ProRule" id="PRU00169"/>
    </source>
</evidence>
<dbReference type="InterPro" id="IPR011006">
    <property type="entry name" value="CheY-like_superfamily"/>
</dbReference>
<dbReference type="Pfam" id="PF00486">
    <property type="entry name" value="Trans_reg_C"/>
    <property type="match status" value="1"/>
</dbReference>
<dbReference type="EMBL" id="CM001022">
    <property type="protein sequence ID" value="EFQ22913.1"/>
    <property type="molecule type" value="Genomic_DNA"/>
</dbReference>
<feature type="domain" description="OmpR/PhoB-type" evidence="11">
    <location>
        <begin position="135"/>
        <end position="234"/>
    </location>
</feature>
<evidence type="ECO:0000256" key="7">
    <source>
        <dbReference type="ARBA" id="ARBA00023163"/>
    </source>
</evidence>
<dbReference type="InterPro" id="IPR039420">
    <property type="entry name" value="WalR-like"/>
</dbReference>
<gene>
    <name evidence="12" type="ORF">Apau_0479</name>
</gene>
<dbReference type="STRING" id="584708.Apau_0479"/>
<feature type="domain" description="Response regulatory" evidence="10">
    <location>
        <begin position="7"/>
        <end position="120"/>
    </location>
</feature>
<keyword evidence="4" id="KW-0902">Two-component regulatory system</keyword>
<dbReference type="PANTHER" id="PTHR48111:SF39">
    <property type="entry name" value="TRANSCRIPTIONAL REGULATORY PROTEIN CPXR"/>
    <property type="match status" value="1"/>
</dbReference>
<dbReference type="PaxDb" id="584708-Apau_0479"/>
<dbReference type="GO" id="GO:0005829">
    <property type="term" value="C:cytosol"/>
    <property type="evidence" value="ECO:0007669"/>
    <property type="project" value="TreeGrafter"/>
</dbReference>
<feature type="modified residue" description="4-aspartylphosphate" evidence="8">
    <location>
        <position position="56"/>
    </location>
</feature>
<dbReference type="InterPro" id="IPR036388">
    <property type="entry name" value="WH-like_DNA-bd_sf"/>
</dbReference>
<protein>
    <submittedName>
        <fullName evidence="12">Two component transcriptional regulator, winged helix family</fullName>
    </submittedName>
</protein>
<dbReference type="PROSITE" id="PS50110">
    <property type="entry name" value="RESPONSE_REGULATORY"/>
    <property type="match status" value="1"/>
</dbReference>
<evidence type="ECO:0000259" key="10">
    <source>
        <dbReference type="PROSITE" id="PS50110"/>
    </source>
</evidence>
<dbReference type="Gene3D" id="3.40.50.2300">
    <property type="match status" value="1"/>
</dbReference>
<dbReference type="eggNOG" id="COG0745">
    <property type="taxonomic scope" value="Bacteria"/>
</dbReference>
<dbReference type="GO" id="GO:0000156">
    <property type="term" value="F:phosphorelay response regulator activity"/>
    <property type="evidence" value="ECO:0007669"/>
    <property type="project" value="TreeGrafter"/>
</dbReference>
<evidence type="ECO:0000259" key="11">
    <source>
        <dbReference type="PROSITE" id="PS51755"/>
    </source>
</evidence>
<dbReference type="SUPFAM" id="SSF52172">
    <property type="entry name" value="CheY-like"/>
    <property type="match status" value="1"/>
</dbReference>
<proteinExistence type="predicted"/>
<reference evidence="12 13" key="1">
    <citation type="journal article" date="2010" name="Stand. Genomic Sci.">
        <title>Non-contiguous finished genome sequence of Aminomonas paucivorans type strain (GLU-3).</title>
        <authorList>
            <person name="Pitluck S."/>
            <person name="Yasawong M."/>
            <person name="Held B."/>
            <person name="Lapidus A."/>
            <person name="Nolan M."/>
            <person name="Copeland A."/>
            <person name="Lucas S."/>
            <person name="Del Rio T.G."/>
            <person name="Tice H."/>
            <person name="Cheng J.F."/>
            <person name="Chertkov O."/>
            <person name="Goodwin L."/>
            <person name="Tapia R."/>
            <person name="Han C."/>
            <person name="Liolios K."/>
            <person name="Ivanova N."/>
            <person name="Mavromatis K."/>
            <person name="Ovchinnikova G."/>
            <person name="Pati A."/>
            <person name="Chen A."/>
            <person name="Palaniappan K."/>
            <person name="Land M."/>
            <person name="Hauser L."/>
            <person name="Chang Y.J."/>
            <person name="Jeffries C.D."/>
            <person name="Pukall R."/>
            <person name="Spring S."/>
            <person name="Rohde M."/>
            <person name="Sikorski J."/>
            <person name="Goker M."/>
            <person name="Woyke T."/>
            <person name="Bristow J."/>
            <person name="Eisen J.A."/>
            <person name="Markowitz V."/>
            <person name="Hugenholtz P."/>
            <person name="Kyrpides N.C."/>
            <person name="Klenk H.P."/>
        </authorList>
    </citation>
    <scope>NUCLEOTIDE SEQUENCE [LARGE SCALE GENOMIC DNA]</scope>
    <source>
        <strain evidence="12 13">DSM 12260</strain>
    </source>
</reference>
<dbReference type="AlphaFoldDB" id="E3CZY1"/>